<feature type="transmembrane region" description="Helical" evidence="1">
    <location>
        <begin position="85"/>
        <end position="109"/>
    </location>
</feature>
<sequence length="145" mass="15747">MKIRVFVIFGATYSLLLGALAGVDNLIFGLLDWDATADGIDNLLGLLFFVVAILLSMTRQVHAMLGGAVDSCGFRGALSENRWSLMIGIVLITTVINLAVTLLSSAYLAEEMVWPLPLRTAVLSVVYGILARVIIVESVERMRYA</sequence>
<protein>
    <submittedName>
        <fullName evidence="2">Uncharacterized protein</fullName>
    </submittedName>
</protein>
<evidence type="ECO:0000313" key="3">
    <source>
        <dbReference type="Proteomes" id="UP001241472"/>
    </source>
</evidence>
<keyword evidence="1" id="KW-0812">Transmembrane</keyword>
<dbReference type="EMBL" id="JAUSRF010000017">
    <property type="protein sequence ID" value="MDP9839544.1"/>
    <property type="molecule type" value="Genomic_DNA"/>
</dbReference>
<reference evidence="2 3" key="1">
    <citation type="submission" date="2023-07" db="EMBL/GenBank/DDBJ databases">
        <title>Sorghum-associated microbial communities from plants grown in Nebraska, USA.</title>
        <authorList>
            <person name="Schachtman D."/>
        </authorList>
    </citation>
    <scope>NUCLEOTIDE SEQUENCE [LARGE SCALE GENOMIC DNA]</scope>
    <source>
        <strain evidence="2 3">DS1307</strain>
    </source>
</reference>
<keyword evidence="1" id="KW-0472">Membrane</keyword>
<evidence type="ECO:0000256" key="1">
    <source>
        <dbReference type="SAM" id="Phobius"/>
    </source>
</evidence>
<comment type="caution">
    <text evidence="2">The sequence shown here is derived from an EMBL/GenBank/DDBJ whole genome shotgun (WGS) entry which is preliminary data.</text>
</comment>
<evidence type="ECO:0000313" key="2">
    <source>
        <dbReference type="EMBL" id="MDP9839544.1"/>
    </source>
</evidence>
<dbReference type="Proteomes" id="UP001241472">
    <property type="component" value="Unassembled WGS sequence"/>
</dbReference>
<accession>A0ABT9Q0N5</accession>
<keyword evidence="3" id="KW-1185">Reference proteome</keyword>
<dbReference type="RefSeq" id="WP_306838239.1">
    <property type="nucleotide sequence ID" value="NZ_JAUSRF010000017.1"/>
</dbReference>
<feature type="transmembrane region" description="Helical" evidence="1">
    <location>
        <begin position="121"/>
        <end position="139"/>
    </location>
</feature>
<keyword evidence="1" id="KW-1133">Transmembrane helix</keyword>
<gene>
    <name evidence="2" type="ORF">J2T09_004320</name>
</gene>
<name>A0ABT9Q0N5_9HYPH</name>
<proteinExistence type="predicted"/>
<organism evidence="2 3">
    <name type="scientific">Neorhizobium huautlense</name>
    <dbReference type="NCBI Taxonomy" id="67774"/>
    <lineage>
        <taxon>Bacteria</taxon>
        <taxon>Pseudomonadati</taxon>
        <taxon>Pseudomonadota</taxon>
        <taxon>Alphaproteobacteria</taxon>
        <taxon>Hyphomicrobiales</taxon>
        <taxon>Rhizobiaceae</taxon>
        <taxon>Rhizobium/Agrobacterium group</taxon>
        <taxon>Neorhizobium</taxon>
    </lineage>
</organism>
<feature type="transmembrane region" description="Helical" evidence="1">
    <location>
        <begin position="45"/>
        <end position="65"/>
    </location>
</feature>